<evidence type="ECO:0000313" key="2">
    <source>
        <dbReference type="EMBL" id="RKD28818.1"/>
    </source>
</evidence>
<accession>A0A419SUG1</accession>
<organism evidence="2 3">
    <name type="scientific">Thermohalobacter berrensis</name>
    <dbReference type="NCBI Taxonomy" id="99594"/>
    <lineage>
        <taxon>Bacteria</taxon>
        <taxon>Bacillati</taxon>
        <taxon>Bacillota</taxon>
        <taxon>Tissierellia</taxon>
        <taxon>Tissierellales</taxon>
        <taxon>Thermohalobacteraceae</taxon>
        <taxon>Thermohalobacter</taxon>
    </lineage>
</organism>
<feature type="transmembrane region" description="Helical" evidence="1">
    <location>
        <begin position="6"/>
        <end position="27"/>
    </location>
</feature>
<protein>
    <submittedName>
        <fullName evidence="2">Uncharacterized protein</fullName>
    </submittedName>
</protein>
<dbReference type="AlphaFoldDB" id="A0A419SUG1"/>
<evidence type="ECO:0000256" key="1">
    <source>
        <dbReference type="SAM" id="Phobius"/>
    </source>
</evidence>
<name>A0A419SUG1_9FIRM</name>
<comment type="caution">
    <text evidence="2">The sequence shown here is derived from an EMBL/GenBank/DDBJ whole genome shotgun (WGS) entry which is preliminary data.</text>
</comment>
<reference evidence="2 3" key="1">
    <citation type="submission" date="2016-08" db="EMBL/GenBank/DDBJ databases">
        <title>Novel Firmicutes and Novel Genomes.</title>
        <authorList>
            <person name="Poppleton D.I."/>
            <person name="Gribaldo S."/>
        </authorList>
    </citation>
    <scope>NUCLEOTIDE SEQUENCE [LARGE SCALE GENOMIC DNA]</scope>
    <source>
        <strain evidence="2 3">CTT3</strain>
    </source>
</reference>
<keyword evidence="1" id="KW-0812">Transmembrane</keyword>
<keyword evidence="1" id="KW-1133">Transmembrane helix</keyword>
<proteinExistence type="predicted"/>
<keyword evidence="1" id="KW-0472">Membrane</keyword>
<evidence type="ECO:0000313" key="3">
    <source>
        <dbReference type="Proteomes" id="UP000284177"/>
    </source>
</evidence>
<gene>
    <name evidence="2" type="ORF">BET03_07250</name>
</gene>
<dbReference type="EMBL" id="MCIB01000040">
    <property type="protein sequence ID" value="RKD28818.1"/>
    <property type="molecule type" value="Genomic_DNA"/>
</dbReference>
<sequence>MPMKIILLIICIIPIFMFQAFIISDVIKNAWRRKTRTTLKRNHSYNTYTNYTYKSYRRRYKPTKLNGSNIRIAK</sequence>
<dbReference type="Proteomes" id="UP000284177">
    <property type="component" value="Unassembled WGS sequence"/>
</dbReference>
<keyword evidence="3" id="KW-1185">Reference proteome</keyword>